<evidence type="ECO:0000313" key="3">
    <source>
        <dbReference type="Proteomes" id="UP000184339"/>
    </source>
</evidence>
<dbReference type="AlphaFoldDB" id="A0A1M7M9W9"/>
<dbReference type="OrthoDB" id="9787435at2"/>
<dbReference type="GO" id="GO:0016491">
    <property type="term" value="F:oxidoreductase activity"/>
    <property type="evidence" value="ECO:0007669"/>
    <property type="project" value="InterPro"/>
</dbReference>
<reference evidence="3" key="1">
    <citation type="submission" date="2016-11" db="EMBL/GenBank/DDBJ databases">
        <authorList>
            <person name="Varghese N."/>
            <person name="Submissions S."/>
        </authorList>
    </citation>
    <scope>NUCLEOTIDE SEQUENCE [LARGE SCALE GENOMIC DNA]</scope>
    <source>
        <strain evidence="3">Sac-22</strain>
    </source>
</reference>
<dbReference type="Gene3D" id="3.90.180.10">
    <property type="entry name" value="Medium-chain alcohol dehydrogenases, catalytic domain"/>
    <property type="match status" value="1"/>
</dbReference>
<dbReference type="CDD" id="cd08276">
    <property type="entry name" value="MDR7"/>
    <property type="match status" value="1"/>
</dbReference>
<dbReference type="InterPro" id="IPR011032">
    <property type="entry name" value="GroES-like_sf"/>
</dbReference>
<organism evidence="2 3">
    <name type="scientific">Duganella sacchari</name>
    <dbReference type="NCBI Taxonomy" id="551987"/>
    <lineage>
        <taxon>Bacteria</taxon>
        <taxon>Pseudomonadati</taxon>
        <taxon>Pseudomonadota</taxon>
        <taxon>Betaproteobacteria</taxon>
        <taxon>Burkholderiales</taxon>
        <taxon>Oxalobacteraceae</taxon>
        <taxon>Telluria group</taxon>
        <taxon>Duganella</taxon>
    </lineage>
</organism>
<dbReference type="Gene3D" id="3.40.50.720">
    <property type="entry name" value="NAD(P)-binding Rossmann-like Domain"/>
    <property type="match status" value="1"/>
</dbReference>
<evidence type="ECO:0000259" key="1">
    <source>
        <dbReference type="SMART" id="SM00829"/>
    </source>
</evidence>
<name>A0A1M7M9W9_9BURK</name>
<dbReference type="Pfam" id="PF08240">
    <property type="entry name" value="ADH_N"/>
    <property type="match status" value="1"/>
</dbReference>
<sequence length="326" mass="35170">MEYTVFRTDGQGGLRREQVSAAPLPSDGVRVAVRAVGLNFRDSYVIRGNRYRAPLKDAIPMTDAAGVVAAVGSAVTRFRVGDRVCSTVLPNWIDGPLSAHGMARSTAVLAEYFDAGENDLVAAPPHLSDEEAATLPVAALTAWHAVAELRVLAEGDTVVVQTTGGVAVFAMQFAAAMGARVIAVSRSEEKLRRSGAWATINTEVYPEWDQQVLALTKGEGARLVLDMGLNDSLRRSARAAAYEGTVAIIGVVQEQTNPLDIYTVMNKNLNVRGVETGSRAMFERMNRFMAQHNLHPHIDAVYDDVDAGLDRLASSPYGKVVLSLRY</sequence>
<dbReference type="SMART" id="SM00829">
    <property type="entry name" value="PKS_ER"/>
    <property type="match status" value="1"/>
</dbReference>
<dbReference type="InterPro" id="IPR052711">
    <property type="entry name" value="Zinc_ADH-like"/>
</dbReference>
<gene>
    <name evidence="2" type="ORF">SAMN05192549_10384</name>
</gene>
<dbReference type="InterPro" id="IPR036291">
    <property type="entry name" value="NAD(P)-bd_dom_sf"/>
</dbReference>
<dbReference type="PANTHER" id="PTHR45033:SF2">
    <property type="entry name" value="ZINC-TYPE ALCOHOL DEHYDROGENASE-LIKE PROTEIN C1773.06C"/>
    <property type="match status" value="1"/>
</dbReference>
<protein>
    <submittedName>
        <fullName evidence="2">NADPH:quinone reductase</fullName>
    </submittedName>
</protein>
<dbReference type="EMBL" id="FRCX01000003">
    <property type="protein sequence ID" value="SHM87582.1"/>
    <property type="molecule type" value="Genomic_DNA"/>
</dbReference>
<dbReference type="PANTHER" id="PTHR45033">
    <property type="match status" value="1"/>
</dbReference>
<proteinExistence type="predicted"/>
<dbReference type="SUPFAM" id="SSF50129">
    <property type="entry name" value="GroES-like"/>
    <property type="match status" value="1"/>
</dbReference>
<dbReference type="Proteomes" id="UP000184339">
    <property type="component" value="Unassembled WGS sequence"/>
</dbReference>
<dbReference type="STRING" id="551987.SAMN05192549_10384"/>
<dbReference type="InterPro" id="IPR013154">
    <property type="entry name" value="ADH-like_N"/>
</dbReference>
<dbReference type="Pfam" id="PF00107">
    <property type="entry name" value="ADH_zinc_N"/>
    <property type="match status" value="1"/>
</dbReference>
<dbReference type="RefSeq" id="WP_072782866.1">
    <property type="nucleotide sequence ID" value="NZ_FRCX01000003.1"/>
</dbReference>
<dbReference type="SUPFAM" id="SSF51735">
    <property type="entry name" value="NAD(P)-binding Rossmann-fold domains"/>
    <property type="match status" value="1"/>
</dbReference>
<dbReference type="InterPro" id="IPR013149">
    <property type="entry name" value="ADH-like_C"/>
</dbReference>
<evidence type="ECO:0000313" key="2">
    <source>
        <dbReference type="EMBL" id="SHM87582.1"/>
    </source>
</evidence>
<dbReference type="InterPro" id="IPR020843">
    <property type="entry name" value="ER"/>
</dbReference>
<feature type="domain" description="Enoyl reductase (ER)" evidence="1">
    <location>
        <begin position="10"/>
        <end position="322"/>
    </location>
</feature>
<accession>A0A1M7M9W9</accession>
<keyword evidence="3" id="KW-1185">Reference proteome</keyword>